<gene>
    <name evidence="5" type="ORF">DW780_21320</name>
    <name evidence="2" type="ORF">GAN91_16550</name>
    <name evidence="1" type="ORF">GAO51_06185</name>
    <name evidence="3" type="ORF">KHY35_19730</name>
    <name evidence="4" type="ORF">PO127_25640</name>
</gene>
<dbReference type="Proteomes" id="UP000440614">
    <property type="component" value="Unassembled WGS sequence"/>
</dbReference>
<evidence type="ECO:0000313" key="1">
    <source>
        <dbReference type="EMBL" id="KAB4314940.1"/>
    </source>
</evidence>
<dbReference type="Proteomes" id="UP000436858">
    <property type="component" value="Unassembled WGS sequence"/>
</dbReference>
<evidence type="ECO:0000313" key="6">
    <source>
        <dbReference type="Proteomes" id="UP000284785"/>
    </source>
</evidence>
<proteinExistence type="predicted"/>
<dbReference type="Proteomes" id="UP001217776">
    <property type="component" value="Unassembled WGS sequence"/>
</dbReference>
<evidence type="ECO:0000313" key="3">
    <source>
        <dbReference type="EMBL" id="MBS5412904.1"/>
    </source>
</evidence>
<protein>
    <submittedName>
        <fullName evidence="2">Uncharacterized protein</fullName>
    </submittedName>
</protein>
<accession>C6IL62</accession>
<dbReference type="Proteomes" id="UP000284785">
    <property type="component" value="Unassembled WGS sequence"/>
</dbReference>
<evidence type="ECO:0000313" key="8">
    <source>
        <dbReference type="Proteomes" id="UP000440614"/>
    </source>
</evidence>
<organism evidence="2 7">
    <name type="scientific">Bacteroides thetaiotaomicron</name>
    <dbReference type="NCBI Taxonomy" id="818"/>
    <lineage>
        <taxon>Bacteria</taxon>
        <taxon>Pseudomonadati</taxon>
        <taxon>Bacteroidota</taxon>
        <taxon>Bacteroidia</taxon>
        <taxon>Bacteroidales</taxon>
        <taxon>Bacteroidaceae</taxon>
        <taxon>Bacteroides</taxon>
    </lineage>
</organism>
<dbReference type="EMBL" id="JAGZEE010000039">
    <property type="protein sequence ID" value="MBS5412904.1"/>
    <property type="molecule type" value="Genomic_DNA"/>
</dbReference>
<reference evidence="5 6" key="1">
    <citation type="submission" date="2018-08" db="EMBL/GenBank/DDBJ databases">
        <title>A genome reference for cultivated species of the human gut microbiota.</title>
        <authorList>
            <person name="Zou Y."/>
            <person name="Xue W."/>
            <person name="Luo G."/>
        </authorList>
    </citation>
    <scope>NUCLEOTIDE SEQUENCE [LARGE SCALE GENOMIC DNA]</scope>
    <source>
        <strain evidence="5 6">AM30-26</strain>
    </source>
</reference>
<dbReference type="GeneID" id="60925611"/>
<accession>A0A0P0F2N8</accession>
<evidence type="ECO:0000313" key="5">
    <source>
        <dbReference type="EMBL" id="RHD83022.1"/>
    </source>
</evidence>
<dbReference type="EMBL" id="QSJP01000024">
    <property type="protein sequence ID" value="RHD83022.1"/>
    <property type="molecule type" value="Genomic_DNA"/>
</dbReference>
<reference evidence="3" key="3">
    <citation type="submission" date="2021-02" db="EMBL/GenBank/DDBJ databases">
        <title>Infant gut strain persistence is associated with maternal origin, phylogeny, and functional potential including surface adhesion and iron acquisition.</title>
        <authorList>
            <person name="Lou Y.C."/>
        </authorList>
    </citation>
    <scope>NUCLEOTIDE SEQUENCE</scope>
    <source>
        <strain evidence="3">L3_082_243G1_dasL3_082_243G1_maxbin2.maxbin.015s ta_sub</strain>
    </source>
</reference>
<dbReference type="EMBL" id="WCRY01000016">
    <property type="protein sequence ID" value="KAB4479846.1"/>
    <property type="molecule type" value="Genomic_DNA"/>
</dbReference>
<evidence type="ECO:0000313" key="7">
    <source>
        <dbReference type="Proteomes" id="UP000436858"/>
    </source>
</evidence>
<reference evidence="4" key="4">
    <citation type="submission" date="2022-10" db="EMBL/GenBank/DDBJ databases">
        <title>Human gut microbiome strain richness.</title>
        <authorList>
            <person name="Chen-Liaw A."/>
        </authorList>
    </citation>
    <scope>NUCLEOTIDE SEQUENCE</scope>
    <source>
        <strain evidence="4">1001283st1_A3_1001283B150304_161114</strain>
    </source>
</reference>
<evidence type="ECO:0000313" key="4">
    <source>
        <dbReference type="EMBL" id="MDC2239132.1"/>
    </source>
</evidence>
<dbReference type="EMBL" id="JAQNVG010000077">
    <property type="protein sequence ID" value="MDC2239132.1"/>
    <property type="molecule type" value="Genomic_DNA"/>
</dbReference>
<dbReference type="KEGG" id="btho:Btheta7330_03660"/>
<evidence type="ECO:0000313" key="2">
    <source>
        <dbReference type="EMBL" id="KAB4479846.1"/>
    </source>
</evidence>
<sequence length="235" mass="26783">MNINKEIEINISDAIVEKAISFSIGKNKLCLYPSTLGKMQILKNLYLSMDVNMELLAINPLVETLRICQEKTESVCQVIAYSTFNDRKSILDMEKVLRRARLFQDEASVEDLATILTIILSSDKIEEFIRYFGIDADREMKTRISRIKGEGSSITFGGKSIYGLLIDFACQRYGWTMDYVLWGISYVNLNMLFADAVTTVYLSEEERKKLGRGDGEVINADDPGNRDLIRRMISE</sequence>
<name>A0A0P0F2N8_BACT4</name>
<comment type="caution">
    <text evidence="2">The sequence shown here is derived from an EMBL/GenBank/DDBJ whole genome shotgun (WGS) entry which is preliminary data.</text>
</comment>
<reference evidence="7 8" key="2">
    <citation type="journal article" date="2019" name="Nat. Med.">
        <title>A library of human gut bacterial isolates paired with longitudinal multiomics data enables mechanistic microbiome research.</title>
        <authorList>
            <person name="Poyet M."/>
            <person name="Groussin M."/>
            <person name="Gibbons S.M."/>
            <person name="Avila-Pacheco J."/>
            <person name="Jiang X."/>
            <person name="Kearney S.M."/>
            <person name="Perrotta A.R."/>
            <person name="Berdy B."/>
            <person name="Zhao S."/>
            <person name="Lieberman T.D."/>
            <person name="Swanson P.K."/>
            <person name="Smith M."/>
            <person name="Roesemann S."/>
            <person name="Alexander J.E."/>
            <person name="Rich S.A."/>
            <person name="Livny J."/>
            <person name="Vlamakis H."/>
            <person name="Clish C."/>
            <person name="Bullock K."/>
            <person name="Deik A."/>
            <person name="Scott J."/>
            <person name="Pierce K.A."/>
            <person name="Xavier R.J."/>
            <person name="Alm E.J."/>
        </authorList>
    </citation>
    <scope>NUCLEOTIDE SEQUENCE [LARGE SCALE GENOMIC DNA]</scope>
    <source>
        <strain evidence="2 7">BIOML-A162</strain>
        <strain evidence="1 8">BIOML-A188</strain>
    </source>
</reference>
<dbReference type="Proteomes" id="UP000782901">
    <property type="component" value="Unassembled WGS sequence"/>
</dbReference>
<dbReference type="AlphaFoldDB" id="A0A0P0F2N8"/>
<dbReference type="EMBL" id="WCSY01000004">
    <property type="protein sequence ID" value="KAB4314940.1"/>
    <property type="molecule type" value="Genomic_DNA"/>
</dbReference>
<dbReference type="RefSeq" id="WP_008764584.1">
    <property type="nucleotide sequence ID" value="NZ_BAABXH010000002.1"/>
</dbReference>